<organism evidence="2 3">
    <name type="scientific">Bythopirellula polymerisocia</name>
    <dbReference type="NCBI Taxonomy" id="2528003"/>
    <lineage>
        <taxon>Bacteria</taxon>
        <taxon>Pseudomonadati</taxon>
        <taxon>Planctomycetota</taxon>
        <taxon>Planctomycetia</taxon>
        <taxon>Pirellulales</taxon>
        <taxon>Lacipirellulaceae</taxon>
        <taxon>Bythopirellula</taxon>
    </lineage>
</organism>
<evidence type="ECO:0000313" key="3">
    <source>
        <dbReference type="Proteomes" id="UP000318437"/>
    </source>
</evidence>
<protein>
    <recommendedName>
        <fullName evidence="4">PEP-CTERM protein-sorting domain-containing protein</fullName>
    </recommendedName>
</protein>
<feature type="chain" id="PRO_5022910104" description="PEP-CTERM protein-sorting domain-containing protein" evidence="1">
    <location>
        <begin position="21"/>
        <end position="225"/>
    </location>
</feature>
<dbReference type="EMBL" id="SJPS01000003">
    <property type="protein sequence ID" value="TWU27418.1"/>
    <property type="molecule type" value="Genomic_DNA"/>
</dbReference>
<proteinExistence type="predicted"/>
<feature type="signal peptide" evidence="1">
    <location>
        <begin position="1"/>
        <end position="20"/>
    </location>
</feature>
<sequence precursor="true">MRILLCAAALAAMLTSQAMAAFDLRITEIWPGNSGSDNITDDWFELTNYGDMAWVEAIDGNLYFDDDSFDETTADLLFGVNSIAPGESVVFVDGNAGTGGVNTFLWGDVWDDVVSPLPQIGSYEGAGLSGGGDAIGLWITSGTPTGSPDINASYPDSSGAMGGSYDTVLGSFSTVGNASGAVATTVLSAENESAIGSPGSVGAIPEPASLVLVGMSLVLLAAKRR</sequence>
<evidence type="ECO:0008006" key="4">
    <source>
        <dbReference type="Google" id="ProtNLM"/>
    </source>
</evidence>
<evidence type="ECO:0000256" key="1">
    <source>
        <dbReference type="SAM" id="SignalP"/>
    </source>
</evidence>
<dbReference type="OrthoDB" id="282710at2"/>
<dbReference type="RefSeq" id="WP_146450631.1">
    <property type="nucleotide sequence ID" value="NZ_SJPS01000003.1"/>
</dbReference>
<reference evidence="2 3" key="1">
    <citation type="submission" date="2019-02" db="EMBL/GenBank/DDBJ databases">
        <title>Deep-cultivation of Planctomycetes and their phenomic and genomic characterization uncovers novel biology.</title>
        <authorList>
            <person name="Wiegand S."/>
            <person name="Jogler M."/>
            <person name="Boedeker C."/>
            <person name="Pinto D."/>
            <person name="Vollmers J."/>
            <person name="Rivas-Marin E."/>
            <person name="Kohn T."/>
            <person name="Peeters S.H."/>
            <person name="Heuer A."/>
            <person name="Rast P."/>
            <person name="Oberbeckmann S."/>
            <person name="Bunk B."/>
            <person name="Jeske O."/>
            <person name="Meyerdierks A."/>
            <person name="Storesund J.E."/>
            <person name="Kallscheuer N."/>
            <person name="Luecker S."/>
            <person name="Lage O.M."/>
            <person name="Pohl T."/>
            <person name="Merkel B.J."/>
            <person name="Hornburger P."/>
            <person name="Mueller R.-W."/>
            <person name="Bruemmer F."/>
            <person name="Labrenz M."/>
            <person name="Spormann A.M."/>
            <person name="Op Den Camp H."/>
            <person name="Overmann J."/>
            <person name="Amann R."/>
            <person name="Jetten M.S.M."/>
            <person name="Mascher T."/>
            <person name="Medema M.H."/>
            <person name="Devos D.P."/>
            <person name="Kaster A.-K."/>
            <person name="Ovreas L."/>
            <person name="Rohde M."/>
            <person name="Galperin M.Y."/>
            <person name="Jogler C."/>
        </authorList>
    </citation>
    <scope>NUCLEOTIDE SEQUENCE [LARGE SCALE GENOMIC DNA]</scope>
    <source>
        <strain evidence="2 3">Pla144</strain>
    </source>
</reference>
<keyword evidence="3" id="KW-1185">Reference proteome</keyword>
<comment type="caution">
    <text evidence="2">The sequence shown here is derived from an EMBL/GenBank/DDBJ whole genome shotgun (WGS) entry which is preliminary data.</text>
</comment>
<dbReference type="AlphaFoldDB" id="A0A5C6CSQ9"/>
<keyword evidence="1" id="KW-0732">Signal</keyword>
<accession>A0A5C6CSQ9</accession>
<dbReference type="Proteomes" id="UP000318437">
    <property type="component" value="Unassembled WGS sequence"/>
</dbReference>
<evidence type="ECO:0000313" key="2">
    <source>
        <dbReference type="EMBL" id="TWU27418.1"/>
    </source>
</evidence>
<gene>
    <name evidence="2" type="ORF">Pla144_21910</name>
</gene>
<name>A0A5C6CSQ9_9BACT</name>